<feature type="domain" description="RmlD-like substrate binding" evidence="1">
    <location>
        <begin position="16"/>
        <end position="92"/>
    </location>
</feature>
<dbReference type="AlphaFoldDB" id="A0A1V5MLG8"/>
<dbReference type="EMBL" id="MWAK01000008">
    <property type="protein sequence ID" value="OPZ93770.1"/>
    <property type="molecule type" value="Genomic_DNA"/>
</dbReference>
<dbReference type="InterPro" id="IPR036291">
    <property type="entry name" value="NAD(P)-bd_dom_sf"/>
</dbReference>
<dbReference type="SUPFAM" id="SSF51735">
    <property type="entry name" value="NAD(P)-binding Rossmann-fold domains"/>
    <property type="match status" value="1"/>
</dbReference>
<dbReference type="Gene3D" id="3.40.50.720">
    <property type="entry name" value="NAD(P)-binding Rossmann-like Domain"/>
    <property type="match status" value="1"/>
</dbReference>
<dbReference type="Proteomes" id="UP000485484">
    <property type="component" value="Unassembled WGS sequence"/>
</dbReference>
<evidence type="ECO:0000313" key="2">
    <source>
        <dbReference type="EMBL" id="OPZ93770.1"/>
    </source>
</evidence>
<dbReference type="Gene3D" id="3.90.25.10">
    <property type="entry name" value="UDP-galactose 4-epimerase, domain 1"/>
    <property type="match status" value="1"/>
</dbReference>
<comment type="caution">
    <text evidence="2">The sequence shown here is derived from an EMBL/GenBank/DDBJ whole genome shotgun (WGS) entry which is preliminary data.</text>
</comment>
<evidence type="ECO:0000259" key="1">
    <source>
        <dbReference type="Pfam" id="PF04321"/>
    </source>
</evidence>
<accession>A0A1V5MLG8</accession>
<sequence length="95" mass="10377">MDLTRAVGEILRGGGYGLYHAVNLGAASRLELAREVLKQAGLKGRLKPVTAAELKLPARRPARSALRTLVLEAETGLKMAEWPEALHRYLAEETD</sequence>
<dbReference type="Pfam" id="PF04321">
    <property type="entry name" value="RmlD_sub_bind"/>
    <property type="match status" value="1"/>
</dbReference>
<reference evidence="2" key="1">
    <citation type="submission" date="2017-02" db="EMBL/GenBank/DDBJ databases">
        <title>Delving into the versatile metabolic prowess of the omnipresent phylum Bacteroidetes.</title>
        <authorList>
            <person name="Nobu M.K."/>
            <person name="Mei R."/>
            <person name="Narihiro T."/>
            <person name="Kuroda K."/>
            <person name="Liu W.-T."/>
        </authorList>
    </citation>
    <scope>NUCLEOTIDE SEQUENCE</scope>
    <source>
        <strain evidence="2">ADurb.Bin417</strain>
    </source>
</reference>
<dbReference type="InterPro" id="IPR029903">
    <property type="entry name" value="RmlD-like-bd"/>
</dbReference>
<name>A0A1V5MLG8_UNCT6</name>
<organism evidence="2">
    <name type="scientific">candidate division TA06 bacterium ADurb.Bin417</name>
    <dbReference type="NCBI Taxonomy" id="1852828"/>
    <lineage>
        <taxon>Bacteria</taxon>
        <taxon>Bacteria division TA06</taxon>
    </lineage>
</organism>
<proteinExistence type="predicted"/>
<gene>
    <name evidence="2" type="ORF">BWY73_00119</name>
</gene>
<protein>
    <submittedName>
        <fullName evidence="2">RmlD substrate binding domain protein</fullName>
    </submittedName>
</protein>